<evidence type="ECO:0000313" key="1">
    <source>
        <dbReference type="EMBL" id="KAI8530271.1"/>
    </source>
</evidence>
<name>A0ACC0LPS6_RHOML</name>
<sequence length="258" mass="29023">MAFVSQYDFNVELKMTTRELENTKMDENESFADYVNRWRAKAAQMHNKLDLKEQLRIIIKNLSSAFAPYMVLSQSSPDFETFYDSGLAVEEALRDGALEKKEPALKGKGLYPDSGKVLFGNSNTFHVGNSSNAKPLEINQIADKPTRTFTQFSTPLSILYEQLLKAGLIKPLLPTPLPQKLLAYHDPNAFCSFHQMPGHNTNDCICFRHAIQDLIDNKVINAPPQSKPNSMSKCNPCINAAFFTRQGTSRAMQRSDLP</sequence>
<comment type="caution">
    <text evidence="1">The sequence shown here is derived from an EMBL/GenBank/DDBJ whole genome shotgun (WGS) entry which is preliminary data.</text>
</comment>
<proteinExistence type="predicted"/>
<gene>
    <name evidence="1" type="ORF">RHMOL_Rhmol11G0043500</name>
</gene>
<dbReference type="Proteomes" id="UP001062846">
    <property type="component" value="Chromosome 11"/>
</dbReference>
<accession>A0ACC0LPS6</accession>
<protein>
    <submittedName>
        <fullName evidence="1">Uncharacterized protein</fullName>
    </submittedName>
</protein>
<keyword evidence="2" id="KW-1185">Reference proteome</keyword>
<organism evidence="1 2">
    <name type="scientific">Rhododendron molle</name>
    <name type="common">Chinese azalea</name>
    <name type="synonym">Azalea mollis</name>
    <dbReference type="NCBI Taxonomy" id="49168"/>
    <lineage>
        <taxon>Eukaryota</taxon>
        <taxon>Viridiplantae</taxon>
        <taxon>Streptophyta</taxon>
        <taxon>Embryophyta</taxon>
        <taxon>Tracheophyta</taxon>
        <taxon>Spermatophyta</taxon>
        <taxon>Magnoliopsida</taxon>
        <taxon>eudicotyledons</taxon>
        <taxon>Gunneridae</taxon>
        <taxon>Pentapetalae</taxon>
        <taxon>asterids</taxon>
        <taxon>Ericales</taxon>
        <taxon>Ericaceae</taxon>
        <taxon>Ericoideae</taxon>
        <taxon>Rhodoreae</taxon>
        <taxon>Rhododendron</taxon>
    </lineage>
</organism>
<reference evidence="1" key="1">
    <citation type="submission" date="2022-02" db="EMBL/GenBank/DDBJ databases">
        <title>Plant Genome Project.</title>
        <authorList>
            <person name="Zhang R.-G."/>
        </authorList>
    </citation>
    <scope>NUCLEOTIDE SEQUENCE</scope>
    <source>
        <strain evidence="1">AT1</strain>
    </source>
</reference>
<evidence type="ECO:0000313" key="2">
    <source>
        <dbReference type="Proteomes" id="UP001062846"/>
    </source>
</evidence>
<dbReference type="EMBL" id="CM046398">
    <property type="protein sequence ID" value="KAI8530271.1"/>
    <property type="molecule type" value="Genomic_DNA"/>
</dbReference>